<protein>
    <submittedName>
        <fullName evidence="2">LapA family protein</fullName>
    </submittedName>
</protein>
<evidence type="ECO:0000313" key="2">
    <source>
        <dbReference type="EMBL" id="QOQ86633.1"/>
    </source>
</evidence>
<sequence length="332" mass="38414">MKIKHFVVYSLIYIGLVAAVTFMVNPSSYEVGLMGIRVRLPVAIWFVLPLLFIVILSILHVGYYGLKTASARYAIKNDMEIYDTYAKEILLGVESDKKFKTSTFKTANEVTKYLSPWHENEPNLQDPDITEIINILNLINAGEVVDLKKFKLKSDNPVVLKNEQNKLRKNPSYASEILKNRSSLDNDLEKSAYKAVLENAKYFDIKKYDFEKSKFDIRLLVSRYANDESFEMTKDDLIVLLSSAEFSEAEYIDMAKELTTRLEPDTLVAIFDRLKDKKQDAGEAYLYLLYEFGMIEELREKLLYSDGEDHDKFETLIFLRDHGKNVPASYFF</sequence>
<gene>
    <name evidence="2" type="ORF">IMC76_05220</name>
</gene>
<feature type="transmembrane region" description="Helical" evidence="1">
    <location>
        <begin position="7"/>
        <end position="24"/>
    </location>
</feature>
<dbReference type="AlphaFoldDB" id="A0A7M1LE89"/>
<keyword evidence="1" id="KW-0812">Transmembrane</keyword>
<keyword evidence="3" id="KW-1185">Reference proteome</keyword>
<evidence type="ECO:0000313" key="3">
    <source>
        <dbReference type="Proteomes" id="UP000594749"/>
    </source>
</evidence>
<dbReference type="OrthoDB" id="5338103at2"/>
<reference evidence="2 3" key="1">
    <citation type="submission" date="2020-10" db="EMBL/GenBank/DDBJ databases">
        <title>Campylobacter and Helicobacter PacBio genomes.</title>
        <authorList>
            <person name="Lane C."/>
        </authorList>
    </citation>
    <scope>NUCLEOTIDE SEQUENCE [LARGE SCALE GENOMIC DNA]</scope>
    <source>
        <strain evidence="2 3">2016D-0077</strain>
    </source>
</reference>
<keyword evidence="1" id="KW-0472">Membrane</keyword>
<organism evidence="2 3">
    <name type="scientific">Campylobacter corcagiensis</name>
    <dbReference type="NCBI Taxonomy" id="1448857"/>
    <lineage>
        <taxon>Bacteria</taxon>
        <taxon>Pseudomonadati</taxon>
        <taxon>Campylobacterota</taxon>
        <taxon>Epsilonproteobacteria</taxon>
        <taxon>Campylobacterales</taxon>
        <taxon>Campylobacteraceae</taxon>
        <taxon>Campylobacter</taxon>
    </lineage>
</organism>
<feature type="transmembrane region" description="Helical" evidence="1">
    <location>
        <begin position="44"/>
        <end position="66"/>
    </location>
</feature>
<dbReference type="RefSeq" id="WP_025802888.1">
    <property type="nucleotide sequence ID" value="NZ_CP053842.1"/>
</dbReference>
<dbReference type="Proteomes" id="UP000594749">
    <property type="component" value="Chromosome"/>
</dbReference>
<proteinExistence type="predicted"/>
<dbReference type="EMBL" id="CP063078">
    <property type="protein sequence ID" value="QOQ86633.1"/>
    <property type="molecule type" value="Genomic_DNA"/>
</dbReference>
<accession>A0A7M1LE89</accession>
<keyword evidence="1" id="KW-1133">Transmembrane helix</keyword>
<evidence type="ECO:0000256" key="1">
    <source>
        <dbReference type="SAM" id="Phobius"/>
    </source>
</evidence>
<name>A0A7M1LE89_9BACT</name>